<dbReference type="GO" id="GO:0005829">
    <property type="term" value="C:cytosol"/>
    <property type="evidence" value="ECO:0007669"/>
    <property type="project" value="UniProtKB-ARBA"/>
</dbReference>
<dbReference type="InterPro" id="IPR001062">
    <property type="entry name" value="Transcrpt_antiterm_NusG"/>
</dbReference>
<dbReference type="Pfam" id="PF02357">
    <property type="entry name" value="NusG"/>
    <property type="match status" value="1"/>
</dbReference>
<evidence type="ECO:0000256" key="4">
    <source>
        <dbReference type="ARBA" id="ARBA00023163"/>
    </source>
</evidence>
<dbReference type="Pfam" id="PF00467">
    <property type="entry name" value="KOW"/>
    <property type="match status" value="1"/>
</dbReference>
<dbReference type="InterPro" id="IPR006645">
    <property type="entry name" value="NGN-like_dom"/>
</dbReference>
<dbReference type="AlphaFoldDB" id="A0A3B1D515"/>
<dbReference type="SMART" id="SM00739">
    <property type="entry name" value="KOW"/>
    <property type="match status" value="1"/>
</dbReference>
<organism evidence="7">
    <name type="scientific">hydrothermal vent metagenome</name>
    <dbReference type="NCBI Taxonomy" id="652676"/>
    <lineage>
        <taxon>unclassified sequences</taxon>
        <taxon>metagenomes</taxon>
        <taxon>ecological metagenomes</taxon>
    </lineage>
</organism>
<dbReference type="GO" id="GO:0006353">
    <property type="term" value="P:DNA-templated transcription termination"/>
    <property type="evidence" value="ECO:0007669"/>
    <property type="project" value="UniProtKB-KW"/>
</dbReference>
<sequence>MEKEWYVVHTYSGYEGRVKASLEERVKTLGLEERVGTILIPSEEVTEIKEGKKRTSTKKFFPGYIIAELVLDPEIHQLVTGTPKVTGFLGAGDMPAPLPLQEVKRLLKQLDEGVAPSADLARFDKSENVRIVDGPFLGFNGVVDEVNADQEKLKVLVSIFGRSTPVELSYLQVEKV</sequence>
<dbReference type="PRINTS" id="PR00338">
    <property type="entry name" value="NUSGTNSCPFCT"/>
</dbReference>
<dbReference type="GO" id="GO:0032784">
    <property type="term" value="P:regulation of DNA-templated transcription elongation"/>
    <property type="evidence" value="ECO:0007669"/>
    <property type="project" value="InterPro"/>
</dbReference>
<dbReference type="InterPro" id="IPR014722">
    <property type="entry name" value="Rib_uL2_dom2"/>
</dbReference>
<dbReference type="InterPro" id="IPR043425">
    <property type="entry name" value="NusG-like"/>
</dbReference>
<gene>
    <name evidence="7" type="ORF">MNBD_NITROSPIRAE01-283</name>
</gene>
<evidence type="ECO:0000259" key="6">
    <source>
        <dbReference type="SMART" id="SM00739"/>
    </source>
</evidence>
<dbReference type="InterPro" id="IPR015869">
    <property type="entry name" value="Transcrpt_antiterm_NusG_bac_CS"/>
</dbReference>
<proteinExistence type="inferred from homology"/>
<evidence type="ECO:0000313" key="7">
    <source>
        <dbReference type="EMBL" id="VAX26785.1"/>
    </source>
</evidence>
<protein>
    <submittedName>
        <fullName evidence="7">Transcription antitermination protein NusG</fullName>
    </submittedName>
</protein>
<keyword evidence="3" id="KW-0805">Transcription regulation</keyword>
<dbReference type="Gene3D" id="2.30.30.30">
    <property type="match status" value="1"/>
</dbReference>
<dbReference type="GO" id="GO:0031564">
    <property type="term" value="P:transcription antitermination"/>
    <property type="evidence" value="ECO:0007669"/>
    <property type="project" value="UniProtKB-KW"/>
</dbReference>
<dbReference type="FunFam" id="2.30.30.30:FF:000002">
    <property type="entry name" value="Transcription termination/antitermination factor NusG"/>
    <property type="match status" value="1"/>
</dbReference>
<feature type="domain" description="NusG-like N-terminal" evidence="5">
    <location>
        <begin position="2"/>
        <end position="110"/>
    </location>
</feature>
<dbReference type="InterPro" id="IPR008991">
    <property type="entry name" value="Translation_prot_SH3-like_sf"/>
</dbReference>
<dbReference type="HAMAP" id="MF_00948">
    <property type="entry name" value="NusG"/>
    <property type="match status" value="1"/>
</dbReference>
<dbReference type="InterPro" id="IPR005824">
    <property type="entry name" value="KOW"/>
</dbReference>
<evidence type="ECO:0000256" key="3">
    <source>
        <dbReference type="ARBA" id="ARBA00023015"/>
    </source>
</evidence>
<dbReference type="Gene3D" id="3.30.70.940">
    <property type="entry name" value="NusG, N-terminal domain"/>
    <property type="match status" value="1"/>
</dbReference>
<dbReference type="SUPFAM" id="SSF82679">
    <property type="entry name" value="N-utilization substance G protein NusG, N-terminal domain"/>
    <property type="match status" value="1"/>
</dbReference>
<dbReference type="CDD" id="cd06091">
    <property type="entry name" value="KOW_NusG"/>
    <property type="match status" value="1"/>
</dbReference>
<dbReference type="EMBL" id="UOGF01000017">
    <property type="protein sequence ID" value="VAX26785.1"/>
    <property type="molecule type" value="Genomic_DNA"/>
</dbReference>
<accession>A0A3B1D515</accession>
<dbReference type="PANTHER" id="PTHR30265:SF2">
    <property type="entry name" value="TRANSCRIPTION TERMINATION_ANTITERMINATION PROTEIN NUSG"/>
    <property type="match status" value="1"/>
</dbReference>
<dbReference type="SUPFAM" id="SSF50104">
    <property type="entry name" value="Translation proteins SH3-like domain"/>
    <property type="match status" value="1"/>
</dbReference>
<evidence type="ECO:0000259" key="5">
    <source>
        <dbReference type="SMART" id="SM00738"/>
    </source>
</evidence>
<dbReference type="PANTHER" id="PTHR30265">
    <property type="entry name" value="RHO-INTERACTING TRANSCRIPTION TERMINATION FACTOR NUSG"/>
    <property type="match status" value="1"/>
</dbReference>
<dbReference type="InterPro" id="IPR036735">
    <property type="entry name" value="NGN_dom_sf"/>
</dbReference>
<keyword evidence="1" id="KW-0806">Transcription termination</keyword>
<dbReference type="GO" id="GO:0006354">
    <property type="term" value="P:DNA-templated transcription elongation"/>
    <property type="evidence" value="ECO:0007669"/>
    <property type="project" value="InterPro"/>
</dbReference>
<evidence type="ECO:0000256" key="1">
    <source>
        <dbReference type="ARBA" id="ARBA00022472"/>
    </source>
</evidence>
<name>A0A3B1D515_9ZZZZ</name>
<dbReference type="NCBIfam" id="TIGR00922">
    <property type="entry name" value="nusG"/>
    <property type="match status" value="1"/>
</dbReference>
<dbReference type="InterPro" id="IPR047050">
    <property type="entry name" value="NGN"/>
</dbReference>
<keyword evidence="2" id="KW-0889">Transcription antitermination</keyword>
<reference evidence="7" key="1">
    <citation type="submission" date="2018-06" db="EMBL/GenBank/DDBJ databases">
        <authorList>
            <person name="Zhirakovskaya E."/>
        </authorList>
    </citation>
    <scope>NUCLEOTIDE SEQUENCE</scope>
</reference>
<evidence type="ECO:0000256" key="2">
    <source>
        <dbReference type="ARBA" id="ARBA00022814"/>
    </source>
</evidence>
<dbReference type="SMART" id="SM00738">
    <property type="entry name" value="NGN"/>
    <property type="match status" value="1"/>
</dbReference>
<dbReference type="CDD" id="cd09891">
    <property type="entry name" value="NGN_Bact_1"/>
    <property type="match status" value="1"/>
</dbReference>
<keyword evidence="4" id="KW-0804">Transcription</keyword>
<dbReference type="PROSITE" id="PS01014">
    <property type="entry name" value="NUSG"/>
    <property type="match status" value="1"/>
</dbReference>
<feature type="domain" description="KOW" evidence="6">
    <location>
        <begin position="122"/>
        <end position="149"/>
    </location>
</feature>